<sequence length="117" mass="12711">MFATSKAKMPVSIVALMSFAFAGKKLLQTPEYDEKKSTASDPVVEESSEDSISAVFSNQQPTTSANVGDFVKRVVRKMKPDSCCLTPKNCILRCNNCCNSSGIRPLKEKINSKLSGV</sequence>
<reference evidence="4" key="1">
    <citation type="submission" date="2017-02" db="UniProtKB">
        <authorList>
            <consortium name="WormBaseParasite"/>
        </authorList>
    </citation>
    <scope>IDENTIFICATION</scope>
</reference>
<evidence type="ECO:0000313" key="3">
    <source>
        <dbReference type="Proteomes" id="UP000271162"/>
    </source>
</evidence>
<dbReference type="WBParaSite" id="NBR_0000141301-mRNA-1">
    <property type="protein sequence ID" value="NBR_0000141301-mRNA-1"/>
    <property type="gene ID" value="NBR_0000141301"/>
</dbReference>
<reference evidence="2 3" key="2">
    <citation type="submission" date="2018-11" db="EMBL/GenBank/DDBJ databases">
        <authorList>
            <consortium name="Pathogen Informatics"/>
        </authorList>
    </citation>
    <scope>NUCLEOTIDE SEQUENCE [LARGE SCALE GENOMIC DNA]</scope>
</reference>
<accession>A0A0N4XFW1</accession>
<evidence type="ECO:0000313" key="4">
    <source>
        <dbReference type="WBParaSite" id="NBR_0000141301-mRNA-1"/>
    </source>
</evidence>
<protein>
    <submittedName>
        <fullName evidence="4">Defensin-like protein</fullName>
    </submittedName>
</protein>
<organism evidence="4">
    <name type="scientific">Nippostrongylus brasiliensis</name>
    <name type="common">Rat hookworm</name>
    <dbReference type="NCBI Taxonomy" id="27835"/>
    <lineage>
        <taxon>Eukaryota</taxon>
        <taxon>Metazoa</taxon>
        <taxon>Ecdysozoa</taxon>
        <taxon>Nematoda</taxon>
        <taxon>Chromadorea</taxon>
        <taxon>Rhabditida</taxon>
        <taxon>Rhabditina</taxon>
        <taxon>Rhabditomorpha</taxon>
        <taxon>Strongyloidea</taxon>
        <taxon>Heligmosomidae</taxon>
        <taxon>Nippostrongylus</taxon>
    </lineage>
</organism>
<evidence type="ECO:0000313" key="2">
    <source>
        <dbReference type="EMBL" id="VDL64843.1"/>
    </source>
</evidence>
<dbReference type="EMBL" id="UYSL01001099">
    <property type="protein sequence ID" value="VDL64843.1"/>
    <property type="molecule type" value="Genomic_DNA"/>
</dbReference>
<dbReference type="AlphaFoldDB" id="A0A0N4XFW1"/>
<name>A0A0N4XFW1_NIPBR</name>
<feature type="region of interest" description="Disordered" evidence="1">
    <location>
        <begin position="31"/>
        <end position="62"/>
    </location>
</feature>
<evidence type="ECO:0000256" key="1">
    <source>
        <dbReference type="SAM" id="MobiDB-lite"/>
    </source>
</evidence>
<proteinExistence type="predicted"/>
<gene>
    <name evidence="2" type="ORF">NBR_LOCUS1414</name>
</gene>
<dbReference type="Proteomes" id="UP000271162">
    <property type="component" value="Unassembled WGS sequence"/>
</dbReference>
<keyword evidence="3" id="KW-1185">Reference proteome</keyword>